<comment type="similarity">
    <text evidence="3">Belongs to the bZIP family.</text>
</comment>
<protein>
    <submittedName>
        <fullName evidence="9">(rape) hypothetical protein</fullName>
    </submittedName>
</protein>
<evidence type="ECO:0000256" key="4">
    <source>
        <dbReference type="ARBA" id="ARBA00023015"/>
    </source>
</evidence>
<organism evidence="9">
    <name type="scientific">Brassica napus</name>
    <name type="common">Rape</name>
    <dbReference type="NCBI Taxonomy" id="3708"/>
    <lineage>
        <taxon>Eukaryota</taxon>
        <taxon>Viridiplantae</taxon>
        <taxon>Streptophyta</taxon>
        <taxon>Embryophyta</taxon>
        <taxon>Tracheophyta</taxon>
        <taxon>Spermatophyta</taxon>
        <taxon>Magnoliopsida</taxon>
        <taxon>eudicotyledons</taxon>
        <taxon>Gunneridae</taxon>
        <taxon>Pentapetalae</taxon>
        <taxon>rosids</taxon>
        <taxon>malvids</taxon>
        <taxon>Brassicales</taxon>
        <taxon>Brassicaceae</taxon>
        <taxon>Brassiceae</taxon>
        <taxon>Brassica</taxon>
    </lineage>
</organism>
<gene>
    <name evidence="9" type="ORF">DARMORV10_C04P20520.1</name>
</gene>
<dbReference type="EMBL" id="HG994368">
    <property type="protein sequence ID" value="CAF1828254.1"/>
    <property type="molecule type" value="Genomic_DNA"/>
</dbReference>
<dbReference type="PANTHER" id="PTHR47416:SF3">
    <property type="entry name" value="BZIP TRANSCRIPTION FACTOR 17-RELATED"/>
    <property type="match status" value="1"/>
</dbReference>
<evidence type="ECO:0000256" key="2">
    <source>
        <dbReference type="ARBA" id="ARBA00004389"/>
    </source>
</evidence>
<keyword evidence="4" id="KW-0805">Transcription regulation</keyword>
<comment type="subcellular location">
    <subcellularLocation>
        <location evidence="2">Endoplasmic reticulum membrane</location>
        <topology evidence="2">Single-pass membrane protein</topology>
    </subcellularLocation>
    <subcellularLocation>
        <location evidence="1">Nucleus</location>
    </subcellularLocation>
</comment>
<evidence type="ECO:0000256" key="7">
    <source>
        <dbReference type="ARBA" id="ARBA00023242"/>
    </source>
</evidence>
<dbReference type="GO" id="GO:0005789">
    <property type="term" value="C:endoplasmic reticulum membrane"/>
    <property type="evidence" value="ECO:0007669"/>
    <property type="project" value="UniProtKB-SubCell"/>
</dbReference>
<feature type="region of interest" description="Disordered" evidence="8">
    <location>
        <begin position="236"/>
        <end position="260"/>
    </location>
</feature>
<reference evidence="9" key="1">
    <citation type="submission" date="2021-01" db="EMBL/GenBank/DDBJ databases">
        <authorList>
            <consortium name="Genoscope - CEA"/>
            <person name="William W."/>
        </authorList>
    </citation>
    <scope>NUCLEOTIDE SEQUENCE</scope>
</reference>
<evidence type="ECO:0000256" key="1">
    <source>
        <dbReference type="ARBA" id="ARBA00004123"/>
    </source>
</evidence>
<proteinExistence type="inferred from homology"/>
<evidence type="ECO:0000256" key="6">
    <source>
        <dbReference type="ARBA" id="ARBA00023163"/>
    </source>
</evidence>
<keyword evidence="5" id="KW-0238">DNA-binding</keyword>
<evidence type="ECO:0000256" key="3">
    <source>
        <dbReference type="ARBA" id="ARBA00007163"/>
    </source>
</evidence>
<evidence type="ECO:0000256" key="5">
    <source>
        <dbReference type="ARBA" id="ARBA00023125"/>
    </source>
</evidence>
<evidence type="ECO:0000313" key="9">
    <source>
        <dbReference type="EMBL" id="CAF1828254.1"/>
    </source>
</evidence>
<name>A0A816JK03_BRANA</name>
<dbReference type="GO" id="GO:0003677">
    <property type="term" value="F:DNA binding"/>
    <property type="evidence" value="ECO:0007669"/>
    <property type="project" value="UniProtKB-KW"/>
</dbReference>
<dbReference type="AlphaFoldDB" id="A0A816JK03"/>
<dbReference type="PANTHER" id="PTHR47416">
    <property type="entry name" value="BASIC-LEUCINE ZIPPER TRANSCRIPTION FACTOR F-RELATED"/>
    <property type="match status" value="1"/>
</dbReference>
<dbReference type="GO" id="GO:0005634">
    <property type="term" value="C:nucleus"/>
    <property type="evidence" value="ECO:0007669"/>
    <property type="project" value="UniProtKB-SubCell"/>
</dbReference>
<dbReference type="Proteomes" id="UP001295469">
    <property type="component" value="Chromosome C04"/>
</dbReference>
<keyword evidence="7" id="KW-0539">Nucleus</keyword>
<accession>A0A816JK03</accession>
<sequence length="260" mass="28522">MREDNKLFSFENPFTKFEKLSNKPLCLSVSLSLSAIKNTIVSFTVKSSFPSGETPSSVSDITGTEGPTFSSGMCTEVFQFNVSSTSRAIIPASTAANAITPASPAANAITPASPAANVSSEQMLVDPREGGDGDIDGMIGGPNSLSRVFVVVLVDSAKFFSRNFDEKEEEFGEEKLSLRQIGQVILYFKFFCEIWPLLLELHHATEETTTAAESEHHDHHALLSECNGDELQRERHGGGRMISQQRRRKTATACDRVRRR</sequence>
<keyword evidence="6" id="KW-0804">Transcription</keyword>
<evidence type="ECO:0000256" key="8">
    <source>
        <dbReference type="SAM" id="MobiDB-lite"/>
    </source>
</evidence>